<protein>
    <submittedName>
        <fullName evidence="1">Eukaryotic translation initiation factor 4E</fullName>
    </submittedName>
</protein>
<evidence type="ECO:0000313" key="2">
    <source>
        <dbReference type="Proteomes" id="UP001165960"/>
    </source>
</evidence>
<sequence>MAHVEPTSVVDITASVSNFVAEPTEADAEVESSEPRTVFSDPTNFNIKHPLNCGWTFWFDNPSKKKTFNSWSQNLKKLITVNTVEDFWGVFNNIAKPSEISVGANFHLFRDGIKPEWEDPANEHGGKWVFAAGKGKHDIDDLWLHTLLACIGEAFEVEDELCGAIFSSRRDVYRITLWTRSCDSEEIALAIGQKFKEAISPTQETIEFSSHADSSKSKAKKLTV</sequence>
<organism evidence="1 2">
    <name type="scientific">Entomophthora muscae</name>
    <dbReference type="NCBI Taxonomy" id="34485"/>
    <lineage>
        <taxon>Eukaryota</taxon>
        <taxon>Fungi</taxon>
        <taxon>Fungi incertae sedis</taxon>
        <taxon>Zoopagomycota</taxon>
        <taxon>Entomophthoromycotina</taxon>
        <taxon>Entomophthoromycetes</taxon>
        <taxon>Entomophthorales</taxon>
        <taxon>Entomophthoraceae</taxon>
        <taxon>Entomophthora</taxon>
    </lineage>
</organism>
<keyword evidence="1" id="KW-0648">Protein biosynthesis</keyword>
<keyword evidence="1" id="KW-0396">Initiation factor</keyword>
<name>A0ACC2UC93_9FUNG</name>
<reference evidence="1" key="1">
    <citation type="submission" date="2022-04" db="EMBL/GenBank/DDBJ databases">
        <title>Genome of the entomopathogenic fungus Entomophthora muscae.</title>
        <authorList>
            <person name="Elya C."/>
            <person name="Lovett B.R."/>
            <person name="Lee E."/>
            <person name="Macias A.M."/>
            <person name="Hajek A.E."/>
            <person name="De Bivort B.L."/>
            <person name="Kasson M.T."/>
            <person name="De Fine Licht H.H."/>
            <person name="Stajich J.E."/>
        </authorList>
    </citation>
    <scope>NUCLEOTIDE SEQUENCE</scope>
    <source>
        <strain evidence="1">Berkeley</strain>
    </source>
</reference>
<dbReference type="EMBL" id="QTSX02000820">
    <property type="protein sequence ID" value="KAJ9084653.1"/>
    <property type="molecule type" value="Genomic_DNA"/>
</dbReference>
<proteinExistence type="predicted"/>
<gene>
    <name evidence="1" type="primary">TIF45_4</name>
    <name evidence="1" type="ORF">DSO57_1022140</name>
</gene>
<comment type="caution">
    <text evidence="1">The sequence shown here is derived from an EMBL/GenBank/DDBJ whole genome shotgun (WGS) entry which is preliminary data.</text>
</comment>
<evidence type="ECO:0000313" key="1">
    <source>
        <dbReference type="EMBL" id="KAJ9084653.1"/>
    </source>
</evidence>
<keyword evidence="2" id="KW-1185">Reference proteome</keyword>
<dbReference type="Proteomes" id="UP001165960">
    <property type="component" value="Unassembled WGS sequence"/>
</dbReference>
<accession>A0ACC2UC93</accession>